<comment type="caution">
    <text evidence="2">The sequence shown here is derived from an EMBL/GenBank/DDBJ whole genome shotgun (WGS) entry which is preliminary data.</text>
</comment>
<keyword evidence="2" id="KW-0548">Nucleotidyltransferase</keyword>
<evidence type="ECO:0000313" key="2">
    <source>
        <dbReference type="EMBL" id="GEU40833.1"/>
    </source>
</evidence>
<organism evidence="2">
    <name type="scientific">Tanacetum cinerariifolium</name>
    <name type="common">Dalmatian daisy</name>
    <name type="synonym">Chrysanthemum cinerariifolium</name>
    <dbReference type="NCBI Taxonomy" id="118510"/>
    <lineage>
        <taxon>Eukaryota</taxon>
        <taxon>Viridiplantae</taxon>
        <taxon>Streptophyta</taxon>
        <taxon>Embryophyta</taxon>
        <taxon>Tracheophyta</taxon>
        <taxon>Spermatophyta</taxon>
        <taxon>Magnoliopsida</taxon>
        <taxon>eudicotyledons</taxon>
        <taxon>Gunneridae</taxon>
        <taxon>Pentapetalae</taxon>
        <taxon>asterids</taxon>
        <taxon>campanulids</taxon>
        <taxon>Asterales</taxon>
        <taxon>Asteraceae</taxon>
        <taxon>Asteroideae</taxon>
        <taxon>Anthemideae</taxon>
        <taxon>Anthemidinae</taxon>
        <taxon>Tanacetum</taxon>
    </lineage>
</organism>
<proteinExistence type="predicted"/>
<sequence>MSSPNHPTSDIEDAFSPNSPDYTPASPNYFQASPGNTPSESSNNSYGLVPIASLTLSLFNNDPYMKVMHAYDTIIPPQVAIPSQLFVAATLEAQAANIANTDNTNRNPELRETPAARKCTYKAFMSCQPFYFNGTEGAVGLIRWFDRTESVFSHSNCTEECKVKFVTGTLTKDALSWYNSYAKPIGIEQADKIART</sequence>
<keyword evidence="2" id="KW-0695">RNA-directed DNA polymerase</keyword>
<protein>
    <submittedName>
        <fullName evidence="2">Reverse transcriptase domain-containing protein</fullName>
    </submittedName>
</protein>
<feature type="region of interest" description="Disordered" evidence="1">
    <location>
        <begin position="1"/>
        <end position="43"/>
    </location>
</feature>
<accession>A0A6L2JUU9</accession>
<gene>
    <name evidence="2" type="ORF">Tci_012811</name>
</gene>
<dbReference type="GO" id="GO:0003964">
    <property type="term" value="F:RNA-directed DNA polymerase activity"/>
    <property type="evidence" value="ECO:0007669"/>
    <property type="project" value="UniProtKB-KW"/>
</dbReference>
<reference evidence="2" key="1">
    <citation type="journal article" date="2019" name="Sci. Rep.">
        <title>Draft genome of Tanacetum cinerariifolium, the natural source of mosquito coil.</title>
        <authorList>
            <person name="Yamashiro T."/>
            <person name="Shiraishi A."/>
            <person name="Satake H."/>
            <person name="Nakayama K."/>
        </authorList>
    </citation>
    <scope>NUCLEOTIDE SEQUENCE</scope>
</reference>
<feature type="compositionally biased region" description="Polar residues" evidence="1">
    <location>
        <begin position="16"/>
        <end position="43"/>
    </location>
</feature>
<dbReference type="EMBL" id="BKCJ010001357">
    <property type="protein sequence ID" value="GEU40833.1"/>
    <property type="molecule type" value="Genomic_DNA"/>
</dbReference>
<keyword evidence="2" id="KW-0808">Transferase</keyword>
<name>A0A6L2JUU9_TANCI</name>
<evidence type="ECO:0000256" key="1">
    <source>
        <dbReference type="SAM" id="MobiDB-lite"/>
    </source>
</evidence>
<dbReference type="AlphaFoldDB" id="A0A6L2JUU9"/>